<dbReference type="PROSITE" id="PS01173">
    <property type="entry name" value="LIPASE_GDXG_HIS"/>
    <property type="match status" value="1"/>
</dbReference>
<dbReference type="InterPro" id="IPR029058">
    <property type="entry name" value="AB_hydrolase_fold"/>
</dbReference>
<dbReference type="InterPro" id="IPR013094">
    <property type="entry name" value="AB_hydrolase_3"/>
</dbReference>
<evidence type="ECO:0000256" key="1">
    <source>
        <dbReference type="ARBA" id="ARBA00010515"/>
    </source>
</evidence>
<evidence type="ECO:0000313" key="4">
    <source>
        <dbReference type="EMBL" id="CZR61137.1"/>
    </source>
</evidence>
<dbReference type="EMBL" id="FJOG01000017">
    <property type="protein sequence ID" value="CZR61137.1"/>
    <property type="molecule type" value="Genomic_DNA"/>
</dbReference>
<keyword evidence="5" id="KW-1185">Reference proteome</keyword>
<dbReference type="AlphaFoldDB" id="A0A1L7X805"/>
<protein>
    <submittedName>
        <fullName evidence="4">Related to acetyl-hydrolase</fullName>
    </submittedName>
</protein>
<dbReference type="Pfam" id="PF07859">
    <property type="entry name" value="Abhydrolase_3"/>
    <property type="match status" value="1"/>
</dbReference>
<dbReference type="InterPro" id="IPR002168">
    <property type="entry name" value="Lipase_GDXG_HIS_AS"/>
</dbReference>
<dbReference type="OrthoDB" id="5354320at2759"/>
<comment type="similarity">
    <text evidence="1">Belongs to the 'GDXG' lipolytic enzyme family.</text>
</comment>
<keyword evidence="2 4" id="KW-0378">Hydrolase</keyword>
<gene>
    <name evidence="4" type="ORF">PAC_11033</name>
</gene>
<dbReference type="SUPFAM" id="SSF53474">
    <property type="entry name" value="alpha/beta-Hydrolases"/>
    <property type="match status" value="1"/>
</dbReference>
<dbReference type="PANTHER" id="PTHR48081:SF25">
    <property type="entry name" value="PUTATIVE (AFU_ORTHOLOGUE AFUA_3G11560)-RELATED"/>
    <property type="match status" value="1"/>
</dbReference>
<evidence type="ECO:0000256" key="2">
    <source>
        <dbReference type="ARBA" id="ARBA00022801"/>
    </source>
</evidence>
<sequence length="488" mass="54792">MESSPLPLVKAFLPKVPLIGRTAFSHTLGFSEHSKHWDLKTELIVNVLRSFIVDSPPTPVSRVQKLSLRDPGIKGRIWVSRFTTPKPEENDIRQALFEAIQECNEPGEVRDKETGETTIKNYTEPELIPVEAEWTGYRAGATKQSVELKISEDQKYKEMMREVTSPTTILYFHGGAYYLMDPASHRPTTKKLARLTKGRCFSVRYRLAPQNPFPVALLDALVSYFSLLYPPPGSFHEAVKPEHIVFSGDSAGGNLSLVLLQTLLSLRRQNRKVNWNGEAREVPLPAAVAVSSPWLDITHSSPSCDTNGRFDYLPPSTKHPEGMEYPPCSIWPTSPPRKNLYAEDAALCHPLVSPLVAKSWEGSCPLYIETGEELLTDEDKHVAMQAAKQGVKVVFEQYETMPHCFAMVIADLPASRKFFNSWAAFITMATTNPEEIETKGTVVTPKTLKETEVDVLTLSTFTEEEVMKRMKERVKQMSGKQPDPMSKL</sequence>
<dbReference type="GO" id="GO:0016787">
    <property type="term" value="F:hydrolase activity"/>
    <property type="evidence" value="ECO:0007669"/>
    <property type="project" value="UniProtKB-KW"/>
</dbReference>
<dbReference type="InterPro" id="IPR050300">
    <property type="entry name" value="GDXG_lipolytic_enzyme"/>
</dbReference>
<feature type="domain" description="Alpha/beta hydrolase fold-3" evidence="3">
    <location>
        <begin position="169"/>
        <end position="406"/>
    </location>
</feature>
<dbReference type="Gene3D" id="3.40.50.1820">
    <property type="entry name" value="alpha/beta hydrolase"/>
    <property type="match status" value="1"/>
</dbReference>
<reference evidence="4 5" key="1">
    <citation type="submission" date="2016-03" db="EMBL/GenBank/DDBJ databases">
        <authorList>
            <person name="Ploux O."/>
        </authorList>
    </citation>
    <scope>NUCLEOTIDE SEQUENCE [LARGE SCALE GENOMIC DNA]</scope>
    <source>
        <strain evidence="4 5">UAMH 11012</strain>
    </source>
</reference>
<evidence type="ECO:0000259" key="3">
    <source>
        <dbReference type="Pfam" id="PF07859"/>
    </source>
</evidence>
<dbReference type="PANTHER" id="PTHR48081">
    <property type="entry name" value="AB HYDROLASE SUPERFAMILY PROTEIN C4A8.06C"/>
    <property type="match status" value="1"/>
</dbReference>
<dbReference type="Proteomes" id="UP000184330">
    <property type="component" value="Unassembled WGS sequence"/>
</dbReference>
<organism evidence="4 5">
    <name type="scientific">Phialocephala subalpina</name>
    <dbReference type="NCBI Taxonomy" id="576137"/>
    <lineage>
        <taxon>Eukaryota</taxon>
        <taxon>Fungi</taxon>
        <taxon>Dikarya</taxon>
        <taxon>Ascomycota</taxon>
        <taxon>Pezizomycotina</taxon>
        <taxon>Leotiomycetes</taxon>
        <taxon>Helotiales</taxon>
        <taxon>Mollisiaceae</taxon>
        <taxon>Phialocephala</taxon>
        <taxon>Phialocephala fortinii species complex</taxon>
    </lineage>
</organism>
<evidence type="ECO:0000313" key="5">
    <source>
        <dbReference type="Proteomes" id="UP000184330"/>
    </source>
</evidence>
<proteinExistence type="inferred from homology"/>
<accession>A0A1L7X805</accession>
<name>A0A1L7X805_9HELO</name>
<dbReference type="STRING" id="576137.A0A1L7X805"/>